<evidence type="ECO:0000256" key="1">
    <source>
        <dbReference type="SAM" id="MobiDB-lite"/>
    </source>
</evidence>
<evidence type="ECO:0000313" key="3">
    <source>
        <dbReference type="EMBL" id="MBB5783090.1"/>
    </source>
</evidence>
<dbReference type="PANTHER" id="PTHR10098:SF108">
    <property type="entry name" value="TETRATRICOPEPTIDE REPEAT PROTEIN 28"/>
    <property type="match status" value="1"/>
</dbReference>
<keyword evidence="4" id="KW-1185">Reference proteome</keyword>
<sequence length="1448" mass="158418">MDFPWTLGADEEGLQLLDDLMTAPKGLAGRHMAQIEERASTGDRDARNLHAVALAATGELGQAVDRLRAVVADHPELIPAWLNLCRCHLELRQPYMALTVLEEALEHAQEPHEHEFVQHRLWELREWAETRREQARLVTLRAAMLRERVERGLAGPGDRRRLGAALLELVSADHGGSATAREAADVLRQACDVDGEDAATLELLVRAVWQDRDHEALREALHRLERVAPHSPLLEAMRPPDEESAAERYELWKQQITRLTEDAMGQGPQADAARDDLRTFARAFPRILSYRNALLGRGDRAGGLGGGRGAGRRPGGRLRHARHPLQRGSGLLAQRRVRQGQRPPGAGDRAGGERRRGPGRHAHDSFPARAVRSGAEGAAPVGASEERVLGWLFETETVEEAERLLIAAQDYDVDALRATLESAAERYESDGLPAHAALARFFAEFAESRREKVGYGRLPEPEPEPELDLDEAATTALYTAAHERQGVLAAYLHLRGSGVPPEVLARHRREFFPDWIPQYAQVRIAVAFLAEDEDDRADARVTWIADCRARGAYGHAERHLERLVALHSSPEGYGRLSRALEDLGDLLLGRSDVEGAVDAYRRAIAVPVWVLEESIRPARISLQLATVLRGLGRYQEAKEALASTGFHPSRVGMASDLSGVLGLAARMHLMYGLLQEDTGDYDAGLESYANARQLAEAANDDQLYHRAWSFMAGSHLKAGRVRLAVQENRRVLDWTREHPGVEPSALNNLAMALYDAGNGAEAEWCYRRVVELLGEEEPSFSLALAWFGLGHVAEDSATAADRFLRGLEIAREAGNRRDALIQILTRPAVLEHHRDRFAELVGEALELAEAGKDAMLARFAVRARADLLVADGDVAGAVAAIKEQLARPADSAAERVHMTLLLAGVLVDADGSPPARQEAFDLLWTARTPQPAAPTEAPGPQDGPASWDDSDELDGALVALLCDDLPPARLPDSRDAHELAFDLHEAIKSRRILRGLAGMPLPVPAGVPVELAEREAALLEERRALAARPRGQGRPVDEWTKRGRQGRVDDLLSEVWAQMERHAPGYALLRRAEPITLARLREQLAGDLDTALVSFHAGSAVTVAFVYTPRTGRLSVTRVPVGAGTLARAAAALDRAFNGAPHDFPPLAPLPARRPWKRDLGFLAETAGKLLGFLPEVAGSEHLCLSPDGPLHGLPLHALPLSDGTCLGQRHAVTYVPTASALGYLVARRTAAPRPQSIFCAGVAAREDPDPAALERDGDLLRAAGWAVEELSGTNAVRQAVLDALRTRRMAHLTCHGHFDAVNPLDSGLLLADDGERPSREPAALSMPQRLRHLLTVGDLAGAGIDMGLITLRACSTGRYDPTEQAANLAQSLLYAGAGAVIAALWNVDRTSSGRFLESFYRRLAQRPDEPLWRGFWHTQREMIERPLDPWEAHPYHWGALALIGDWR</sequence>
<dbReference type="RefSeq" id="WP_185076093.1">
    <property type="nucleotide sequence ID" value="NZ_JACHMB010000001.1"/>
</dbReference>
<evidence type="ECO:0000259" key="2">
    <source>
        <dbReference type="Pfam" id="PF12770"/>
    </source>
</evidence>
<name>A0A7W9GFZ2_9ACTN</name>
<feature type="region of interest" description="Disordered" evidence="1">
    <location>
        <begin position="929"/>
        <end position="950"/>
    </location>
</feature>
<feature type="region of interest" description="Disordered" evidence="1">
    <location>
        <begin position="298"/>
        <end position="379"/>
    </location>
</feature>
<feature type="domain" description="CHAT" evidence="2">
    <location>
        <begin position="1178"/>
        <end position="1446"/>
    </location>
</feature>
<dbReference type="InterPro" id="IPR019734">
    <property type="entry name" value="TPR_rpt"/>
</dbReference>
<proteinExistence type="predicted"/>
<gene>
    <name evidence="3" type="ORF">HD596_009846</name>
</gene>
<dbReference type="InterPro" id="IPR011990">
    <property type="entry name" value="TPR-like_helical_dom_sf"/>
</dbReference>
<reference evidence="3 4" key="1">
    <citation type="submission" date="2020-08" db="EMBL/GenBank/DDBJ databases">
        <title>Sequencing the genomes of 1000 actinobacteria strains.</title>
        <authorList>
            <person name="Klenk H.-P."/>
        </authorList>
    </citation>
    <scope>NUCLEOTIDE SEQUENCE [LARGE SCALE GENOMIC DNA]</scope>
    <source>
        <strain evidence="3 4">DSM 45507</strain>
    </source>
</reference>
<feature type="compositionally biased region" description="Basic and acidic residues" evidence="1">
    <location>
        <begin position="350"/>
        <end position="366"/>
    </location>
</feature>
<dbReference type="PANTHER" id="PTHR10098">
    <property type="entry name" value="RAPSYN-RELATED"/>
    <property type="match status" value="1"/>
</dbReference>
<dbReference type="SUPFAM" id="SSF48452">
    <property type="entry name" value="TPR-like"/>
    <property type="match status" value="1"/>
</dbReference>
<dbReference type="Pfam" id="PF12770">
    <property type="entry name" value="CHAT"/>
    <property type="match status" value="1"/>
</dbReference>
<organism evidence="3 4">
    <name type="scientific">Nonomuraea jabiensis</name>
    <dbReference type="NCBI Taxonomy" id="882448"/>
    <lineage>
        <taxon>Bacteria</taxon>
        <taxon>Bacillati</taxon>
        <taxon>Actinomycetota</taxon>
        <taxon>Actinomycetes</taxon>
        <taxon>Streptosporangiales</taxon>
        <taxon>Streptosporangiaceae</taxon>
        <taxon>Nonomuraea</taxon>
    </lineage>
</organism>
<comment type="caution">
    <text evidence="3">The sequence shown here is derived from an EMBL/GenBank/DDBJ whole genome shotgun (WGS) entry which is preliminary data.</text>
</comment>
<dbReference type="SMART" id="SM00028">
    <property type="entry name" value="TPR"/>
    <property type="match status" value="4"/>
</dbReference>
<protein>
    <submittedName>
        <fullName evidence="3">Tetratricopeptide (TPR) repeat protein</fullName>
    </submittedName>
</protein>
<dbReference type="Gene3D" id="1.25.40.10">
    <property type="entry name" value="Tetratricopeptide repeat domain"/>
    <property type="match status" value="3"/>
</dbReference>
<feature type="compositionally biased region" description="Basic residues" evidence="1">
    <location>
        <begin position="310"/>
        <end position="325"/>
    </location>
</feature>
<dbReference type="InterPro" id="IPR024983">
    <property type="entry name" value="CHAT_dom"/>
</dbReference>
<dbReference type="EMBL" id="JACHMB010000001">
    <property type="protein sequence ID" value="MBB5783090.1"/>
    <property type="molecule type" value="Genomic_DNA"/>
</dbReference>
<accession>A0A7W9GFZ2</accession>
<dbReference type="Proteomes" id="UP000579153">
    <property type="component" value="Unassembled WGS sequence"/>
</dbReference>
<evidence type="ECO:0000313" key="4">
    <source>
        <dbReference type="Proteomes" id="UP000579153"/>
    </source>
</evidence>